<dbReference type="Pfam" id="PF03473">
    <property type="entry name" value="MOSC"/>
    <property type="match status" value="1"/>
</dbReference>
<dbReference type="FunCoup" id="A0A2S8SUC7">
    <property type="interactions" value="22"/>
</dbReference>
<dbReference type="SUPFAM" id="SSF50800">
    <property type="entry name" value="PK beta-barrel domain-like"/>
    <property type="match status" value="1"/>
</dbReference>
<dbReference type="PANTHER" id="PTHR30212:SF2">
    <property type="entry name" value="PROTEIN YIIM"/>
    <property type="match status" value="1"/>
</dbReference>
<dbReference type="InterPro" id="IPR011037">
    <property type="entry name" value="Pyrv_Knase-like_insert_dom_sf"/>
</dbReference>
<dbReference type="InterPro" id="IPR052353">
    <property type="entry name" value="Benzoxazolinone_Detox_Enz"/>
</dbReference>
<proteinExistence type="predicted"/>
<dbReference type="EMBL" id="NIGF01000005">
    <property type="protein sequence ID" value="PQV64403.1"/>
    <property type="molecule type" value="Genomic_DNA"/>
</dbReference>
<sequence>MIGKLVQISVSSSGGVPKSRVESARLGVERVEGDKQNNLKYHGGPSRAVCLYSLEIIEKLQAEGHSIAPGSIGENLTISGFNWNEIVPGVKLQIGAALVEITDYTRPCFKIKASFKDGEFMRPWQKTHPGESRVYAKILTEAVVHEGDEVFVLPNHAVEG</sequence>
<dbReference type="AlphaFoldDB" id="A0A2S8SUC7"/>
<feature type="domain" description="MOSC" evidence="1">
    <location>
        <begin position="18"/>
        <end position="153"/>
    </location>
</feature>
<dbReference type="GO" id="GO:0030151">
    <property type="term" value="F:molybdenum ion binding"/>
    <property type="evidence" value="ECO:0007669"/>
    <property type="project" value="InterPro"/>
</dbReference>
<name>A0A2S8SUC7_9BACT</name>
<dbReference type="GO" id="GO:0003824">
    <property type="term" value="F:catalytic activity"/>
    <property type="evidence" value="ECO:0007669"/>
    <property type="project" value="InterPro"/>
</dbReference>
<comment type="caution">
    <text evidence="2">The sequence shown here is derived from an EMBL/GenBank/DDBJ whole genome shotgun (WGS) entry which is preliminary data.</text>
</comment>
<accession>A0A2S8SUC7</accession>
<dbReference type="Gene3D" id="2.40.33.20">
    <property type="entry name" value="PK beta-barrel domain-like"/>
    <property type="match status" value="1"/>
</dbReference>
<dbReference type="RefSeq" id="WP_193510745.1">
    <property type="nucleotide sequence ID" value="NZ_NIGF01000005.1"/>
</dbReference>
<dbReference type="InParanoid" id="A0A2S8SUC7"/>
<keyword evidence="3" id="KW-1185">Reference proteome</keyword>
<evidence type="ECO:0000259" key="1">
    <source>
        <dbReference type="PROSITE" id="PS51340"/>
    </source>
</evidence>
<protein>
    <submittedName>
        <fullName evidence="2">MOSC domain-containing protein</fullName>
    </submittedName>
</protein>
<dbReference type="Proteomes" id="UP000237684">
    <property type="component" value="Unassembled WGS sequence"/>
</dbReference>
<dbReference type="InterPro" id="IPR005302">
    <property type="entry name" value="MoCF_Sase_C"/>
</dbReference>
<dbReference type="GO" id="GO:0030170">
    <property type="term" value="F:pyridoxal phosphate binding"/>
    <property type="evidence" value="ECO:0007669"/>
    <property type="project" value="InterPro"/>
</dbReference>
<gene>
    <name evidence="2" type="ORF">B1R32_10584</name>
</gene>
<evidence type="ECO:0000313" key="3">
    <source>
        <dbReference type="Proteomes" id="UP000237684"/>
    </source>
</evidence>
<organism evidence="2 3">
    <name type="scientific">Abditibacterium utsteinense</name>
    <dbReference type="NCBI Taxonomy" id="1960156"/>
    <lineage>
        <taxon>Bacteria</taxon>
        <taxon>Pseudomonadati</taxon>
        <taxon>Abditibacteriota</taxon>
        <taxon>Abditibacteriia</taxon>
        <taxon>Abditibacteriales</taxon>
        <taxon>Abditibacteriaceae</taxon>
        <taxon>Abditibacterium</taxon>
    </lineage>
</organism>
<dbReference type="PANTHER" id="PTHR30212">
    <property type="entry name" value="PROTEIN YIIM"/>
    <property type="match status" value="1"/>
</dbReference>
<reference evidence="2 3" key="1">
    <citation type="journal article" date="2018" name="Syst. Appl. Microbiol.">
        <title>Abditibacterium utsteinense sp. nov., the first cultivated member of candidate phylum FBP, isolated from ice-free Antarctic soil samples.</title>
        <authorList>
            <person name="Tahon G."/>
            <person name="Tytgat B."/>
            <person name="Lebbe L."/>
            <person name="Carlier A."/>
            <person name="Willems A."/>
        </authorList>
    </citation>
    <scope>NUCLEOTIDE SEQUENCE [LARGE SCALE GENOMIC DNA]</scope>
    <source>
        <strain evidence="2 3">LMG 29911</strain>
    </source>
</reference>
<dbReference type="PROSITE" id="PS51340">
    <property type="entry name" value="MOSC"/>
    <property type="match status" value="1"/>
</dbReference>
<evidence type="ECO:0000313" key="2">
    <source>
        <dbReference type="EMBL" id="PQV64403.1"/>
    </source>
</evidence>